<protein>
    <submittedName>
        <fullName evidence="1">Uncharacterized protein</fullName>
    </submittedName>
</protein>
<dbReference type="Proteomes" id="UP000477722">
    <property type="component" value="Unassembled WGS sequence"/>
</dbReference>
<sequence length="82" mass="8784">MTALLVFAQVAVLGGGIALVAGARYLRRRYRARADHAVWAADAELWLCCPVCPDWESPHQDLGDQQVMCLGCGTTTPVGGAR</sequence>
<comment type="caution">
    <text evidence="1">The sequence shown here is derived from an EMBL/GenBank/DDBJ whole genome shotgun (WGS) entry which is preliminary data.</text>
</comment>
<accession>A0A6G4X801</accession>
<evidence type="ECO:0000313" key="2">
    <source>
        <dbReference type="Proteomes" id="UP000477722"/>
    </source>
</evidence>
<keyword evidence="2" id="KW-1185">Reference proteome</keyword>
<gene>
    <name evidence="1" type="ORF">G5C65_32490</name>
</gene>
<dbReference type="EMBL" id="JAAKZZ010000586">
    <property type="protein sequence ID" value="NGO72977.1"/>
    <property type="molecule type" value="Genomic_DNA"/>
</dbReference>
<name>A0A6G4X801_9ACTN</name>
<dbReference type="AlphaFoldDB" id="A0A6G4X801"/>
<proteinExistence type="predicted"/>
<organism evidence="1 2">
    <name type="scientific">Streptomyces boncukensis</name>
    <dbReference type="NCBI Taxonomy" id="2711219"/>
    <lineage>
        <taxon>Bacteria</taxon>
        <taxon>Bacillati</taxon>
        <taxon>Actinomycetota</taxon>
        <taxon>Actinomycetes</taxon>
        <taxon>Kitasatosporales</taxon>
        <taxon>Streptomycetaceae</taxon>
        <taxon>Streptomyces</taxon>
    </lineage>
</organism>
<dbReference type="RefSeq" id="WP_165302632.1">
    <property type="nucleotide sequence ID" value="NZ_JAAKZZ010000586.1"/>
</dbReference>
<evidence type="ECO:0000313" key="1">
    <source>
        <dbReference type="EMBL" id="NGO72977.1"/>
    </source>
</evidence>
<reference evidence="1 2" key="1">
    <citation type="submission" date="2020-02" db="EMBL/GenBank/DDBJ databases">
        <title>Whole-genome analyses of novel actinobacteria.</title>
        <authorList>
            <person name="Sahin N."/>
            <person name="Tatar D."/>
        </authorList>
    </citation>
    <scope>NUCLEOTIDE SEQUENCE [LARGE SCALE GENOMIC DNA]</scope>
    <source>
        <strain evidence="1 2">SB3404</strain>
    </source>
</reference>